<evidence type="ECO:0000313" key="3">
    <source>
        <dbReference type="EMBL" id="GMM57818.1"/>
    </source>
</evidence>
<gene>
    <name evidence="3" type="ORF">DAKH74_044340</name>
</gene>
<evidence type="ECO:0000313" key="4">
    <source>
        <dbReference type="Proteomes" id="UP001377567"/>
    </source>
</evidence>
<accession>A0AAV5S2N2</accession>
<dbReference type="EMBL" id="BTGD01000016">
    <property type="protein sequence ID" value="GMM57818.1"/>
    <property type="molecule type" value="Genomic_DNA"/>
</dbReference>
<reference evidence="3 4" key="1">
    <citation type="journal article" date="2023" name="Elife">
        <title>Identification of key yeast species and microbe-microbe interactions impacting larval growth of Drosophila in the wild.</title>
        <authorList>
            <person name="Mure A."/>
            <person name="Sugiura Y."/>
            <person name="Maeda R."/>
            <person name="Honda K."/>
            <person name="Sakurai N."/>
            <person name="Takahashi Y."/>
            <person name="Watada M."/>
            <person name="Katoh T."/>
            <person name="Gotoh A."/>
            <person name="Gotoh Y."/>
            <person name="Taniguchi I."/>
            <person name="Nakamura K."/>
            <person name="Hayashi T."/>
            <person name="Katayama T."/>
            <person name="Uemura T."/>
            <person name="Hattori Y."/>
        </authorList>
    </citation>
    <scope>NUCLEOTIDE SEQUENCE [LARGE SCALE GENOMIC DNA]</scope>
    <source>
        <strain evidence="3 4">KH-74</strain>
    </source>
</reference>
<organism evidence="3 4">
    <name type="scientific">Maudiozyma humilis</name>
    <name type="common">Sour dough yeast</name>
    <name type="synonym">Kazachstania humilis</name>
    <dbReference type="NCBI Taxonomy" id="51915"/>
    <lineage>
        <taxon>Eukaryota</taxon>
        <taxon>Fungi</taxon>
        <taxon>Dikarya</taxon>
        <taxon>Ascomycota</taxon>
        <taxon>Saccharomycotina</taxon>
        <taxon>Saccharomycetes</taxon>
        <taxon>Saccharomycetales</taxon>
        <taxon>Saccharomycetaceae</taxon>
        <taxon>Maudiozyma</taxon>
    </lineage>
</organism>
<feature type="transmembrane region" description="Helical" evidence="2">
    <location>
        <begin position="148"/>
        <end position="168"/>
    </location>
</feature>
<keyword evidence="4" id="KW-1185">Reference proteome</keyword>
<feature type="transmembrane region" description="Helical" evidence="2">
    <location>
        <begin position="119"/>
        <end position="136"/>
    </location>
</feature>
<comment type="caution">
    <text evidence="3">The sequence shown here is derived from an EMBL/GenBank/DDBJ whole genome shotgun (WGS) entry which is preliminary data.</text>
</comment>
<dbReference type="PANTHER" id="PTHR36784:SF1">
    <property type="entry name" value="HISTONE-LYSINE N-METHYLTRANSFERASE"/>
    <property type="match status" value="1"/>
</dbReference>
<name>A0AAV5S2N2_MAUHU</name>
<dbReference type="AlphaFoldDB" id="A0AAV5S2N2"/>
<evidence type="ECO:0000256" key="2">
    <source>
        <dbReference type="SAM" id="Phobius"/>
    </source>
</evidence>
<keyword evidence="2" id="KW-0472">Membrane</keyword>
<keyword evidence="2" id="KW-0812">Transmembrane</keyword>
<feature type="transmembrane region" description="Helical" evidence="2">
    <location>
        <begin position="53"/>
        <end position="73"/>
    </location>
</feature>
<feature type="region of interest" description="Disordered" evidence="1">
    <location>
        <begin position="1"/>
        <end position="27"/>
    </location>
</feature>
<protein>
    <submittedName>
        <fullName evidence="3">Uncharacterized protein</fullName>
    </submittedName>
</protein>
<sequence length="187" mass="21415">MPRFRRLNGGLWGDDEGKDNHSDGMDDFPIDEAEQDELIQTFETRNYEGQESVIKLLSLLYIVCAGAFLMMATKVKSRQVASMLLGGMQSIICSCATLRYKLTNDFRLFKKLKIHISNGVIDILNYGILILLLWITVNEFQDERALQFLFQVPLMLCIIATMMKKWAAELDSDISNLRGLKYKYKSA</sequence>
<dbReference type="Proteomes" id="UP001377567">
    <property type="component" value="Unassembled WGS sequence"/>
</dbReference>
<dbReference type="PANTHER" id="PTHR36784">
    <property type="entry name" value="HISTONE-LYSINE N-METHYLTRANSFERASE"/>
    <property type="match status" value="1"/>
</dbReference>
<evidence type="ECO:0000256" key="1">
    <source>
        <dbReference type="SAM" id="MobiDB-lite"/>
    </source>
</evidence>
<proteinExistence type="predicted"/>
<feature type="transmembrane region" description="Helical" evidence="2">
    <location>
        <begin position="79"/>
        <end position="98"/>
    </location>
</feature>
<keyword evidence="2" id="KW-1133">Transmembrane helix</keyword>